<evidence type="ECO:0000313" key="2">
    <source>
        <dbReference type="Proteomes" id="UP000710440"/>
    </source>
</evidence>
<accession>A0A9P3BWA1</accession>
<evidence type="ECO:0000313" key="1">
    <source>
        <dbReference type="EMBL" id="GIK01773.1"/>
    </source>
</evidence>
<protein>
    <submittedName>
        <fullName evidence="1">Uncharacterized protein</fullName>
    </submittedName>
</protein>
<dbReference type="OrthoDB" id="1001765at2759"/>
<dbReference type="GeneID" id="66933796"/>
<dbReference type="EMBL" id="BOPL01000003">
    <property type="protein sequence ID" value="GIK01773.1"/>
    <property type="molecule type" value="Genomic_DNA"/>
</dbReference>
<keyword evidence="2" id="KW-1185">Reference proteome</keyword>
<dbReference type="AlphaFoldDB" id="A0A9P3BWA1"/>
<comment type="caution">
    <text evidence="1">The sequence shown here is derived from an EMBL/GenBank/DDBJ whole genome shotgun (WGS) entry which is preliminary data.</text>
</comment>
<organism evidence="1 2">
    <name type="scientific">Aspergillus viridinutans</name>
    <dbReference type="NCBI Taxonomy" id="75553"/>
    <lineage>
        <taxon>Eukaryota</taxon>
        <taxon>Fungi</taxon>
        <taxon>Dikarya</taxon>
        <taxon>Ascomycota</taxon>
        <taxon>Pezizomycotina</taxon>
        <taxon>Eurotiomycetes</taxon>
        <taxon>Eurotiomycetidae</taxon>
        <taxon>Eurotiales</taxon>
        <taxon>Aspergillaceae</taxon>
        <taxon>Aspergillus</taxon>
        <taxon>Aspergillus subgen. Fumigati</taxon>
    </lineage>
</organism>
<name>A0A9P3BWA1_ASPVI</name>
<reference evidence="1 2" key="1">
    <citation type="submission" date="2021-02" db="EMBL/GenBank/DDBJ databases">
        <title>Pan-genome distribution and transcriptional activeness of fungal secondary metabolism genes in Aspergillus section Fumigati.</title>
        <authorList>
            <person name="Takahashi H."/>
            <person name="Umemura M."/>
            <person name="Ninomiya A."/>
            <person name="Kusuya Y."/>
            <person name="Urayama S."/>
            <person name="Shimizu M."/>
            <person name="Watanabe A."/>
            <person name="Kamei K."/>
            <person name="Yaguchi T."/>
            <person name="Hagiwara D."/>
        </authorList>
    </citation>
    <scope>NUCLEOTIDE SEQUENCE [LARGE SCALE GENOMIC DNA]</scope>
    <source>
        <strain evidence="1 2">IFM 47045</strain>
    </source>
</reference>
<sequence length="238" mass="26039">MAGKIPHAAFFIPSSNSGSDGLPPSPFQTVIWFTDPDRANELIVYDSVLLILLKAAEGLRLNLGGSKSSMTNPSDLLLPIQSNRKRLQSRLYHASAHPLNVWSLLDVFNTSPLSSPADTVYPYTNQILDTTNAFVVPGSCPKANPVYPNPRQDNQLWFEDDTEYYAVFYHGLNTVSVPIGRKTNSSTIPARFDPESSIIMVNIADRRDAPTEESVVAAGPLIVLEQPGGLTLEERTAV</sequence>
<dbReference type="RefSeq" id="XP_043124959.1">
    <property type="nucleotide sequence ID" value="XM_043269024.1"/>
</dbReference>
<dbReference type="Proteomes" id="UP000710440">
    <property type="component" value="Unassembled WGS sequence"/>
</dbReference>
<gene>
    <name evidence="1" type="ORF">Aspvir_005814</name>
</gene>
<proteinExistence type="predicted"/>